<dbReference type="Pfam" id="PF00728">
    <property type="entry name" value="Glyco_hydro_20"/>
    <property type="match status" value="1"/>
</dbReference>
<comment type="catalytic activity">
    <reaction evidence="1">
        <text>Hydrolysis of terminal non-reducing N-acetyl-D-hexosamine residues in N-acetyl-beta-D-hexosaminides.</text>
        <dbReference type="EC" id="3.2.1.52"/>
    </reaction>
</comment>
<proteinExistence type="inferred from homology"/>
<evidence type="ECO:0000256" key="5">
    <source>
        <dbReference type="ARBA" id="ARBA00023295"/>
    </source>
</evidence>
<accession>A0A1I6MT84</accession>
<protein>
    <recommendedName>
        <fullName evidence="3">beta-N-acetylhexosaminidase</fullName>
        <ecNumber evidence="3">3.2.1.52</ecNumber>
    </recommendedName>
</protein>
<gene>
    <name evidence="9" type="ORF">SAMN05421771_3580</name>
</gene>
<evidence type="ECO:0000256" key="2">
    <source>
        <dbReference type="ARBA" id="ARBA00006285"/>
    </source>
</evidence>
<dbReference type="GO" id="GO:0016020">
    <property type="term" value="C:membrane"/>
    <property type="evidence" value="ECO:0007669"/>
    <property type="project" value="TreeGrafter"/>
</dbReference>
<feature type="domain" description="Glycoside hydrolase family 20 catalytic" evidence="7">
    <location>
        <begin position="216"/>
        <end position="371"/>
    </location>
</feature>
<evidence type="ECO:0000256" key="6">
    <source>
        <dbReference type="PIRSR" id="PIRSR625705-1"/>
    </source>
</evidence>
<dbReference type="Gene3D" id="3.30.379.10">
    <property type="entry name" value="Chitobiase/beta-hexosaminidase domain 2-like"/>
    <property type="match status" value="1"/>
</dbReference>
<keyword evidence="5" id="KW-0326">Glycosidase</keyword>
<dbReference type="InterPro" id="IPR015882">
    <property type="entry name" value="HEX_bac_N"/>
</dbReference>
<dbReference type="InterPro" id="IPR017853">
    <property type="entry name" value="GH"/>
</dbReference>
<dbReference type="RefSeq" id="WP_089841235.1">
    <property type="nucleotide sequence ID" value="NZ_FOZL01000001.1"/>
</dbReference>
<dbReference type="InterPro" id="IPR015883">
    <property type="entry name" value="Glyco_hydro_20_cat"/>
</dbReference>
<dbReference type="Proteomes" id="UP000199024">
    <property type="component" value="Unassembled WGS sequence"/>
</dbReference>
<dbReference type="GO" id="GO:0005975">
    <property type="term" value="P:carbohydrate metabolic process"/>
    <property type="evidence" value="ECO:0007669"/>
    <property type="project" value="InterPro"/>
</dbReference>
<dbReference type="PANTHER" id="PTHR22600">
    <property type="entry name" value="BETA-HEXOSAMINIDASE"/>
    <property type="match status" value="1"/>
</dbReference>
<dbReference type="InterPro" id="IPR025705">
    <property type="entry name" value="Beta_hexosaminidase_sua/sub"/>
</dbReference>
<evidence type="ECO:0000256" key="4">
    <source>
        <dbReference type="ARBA" id="ARBA00022801"/>
    </source>
</evidence>
<keyword evidence="10" id="KW-1185">Reference proteome</keyword>
<sequence length="687" mass="76575">MKLSAIIRSALFLTLGTTAFPQEPALVPLPREVRSLGSISLAHGLNISVPGGDAEDKAAAADLAGTLKERGIQPSARPSVHIIFLRVTVRSAAAILARNHIELTPAMHDEGYAIVSEGNTTYDIASTSAGIFYGAQTLAQLITVDHSVAMLHAVILRDWPAMKYRGLSHDLSRGPISTLAFQQHIIRVLAQFKANIYSPYCEVSLAYPGNPLPAPYHGAMTPADVAALVAYAKPYHVTIIPEQEAFGHLHHALMFEQYSSLAETPHGSALAPQALGSIELIDQWFRQIATMFPGPFLHVGGDEVNELGLGQSKERVAQQGEPKTYMDFLMRIHAQLQPLKKKLLFWGDIAMSHPDLVKKLPSDMIAVAWDYDPRPQGFDKWIRPFTDIGMETWVAPGINNWNRIYPNNDEALRNIQGFVSDGQRLGATGELNTMWNVDEDNEGLFNNNWYGVLFGAAAGWQPGSSSIPVFHQSFGQVFHGDFSGKLNQAQLELTEASMAFRKAGFKYGAMTDLFWADPWSEQGRLDSAKILPVAHTIRMHAERAITLIHEAQVSAPLREPDALNAMEIAARRIDFVAYKFQMADEILTAYRQAVEQNNGTKAKGAPLFHISYFYQDLISTYGQLRDMYQDAWQKENRSYALQNVMVHYDMSMQLWMLRSDLFRDAKLHFTQTRILPVPQELGMPAYR</sequence>
<dbReference type="SUPFAM" id="SSF55545">
    <property type="entry name" value="beta-N-acetylhexosaminidase-like domain"/>
    <property type="match status" value="1"/>
</dbReference>
<evidence type="ECO:0000259" key="8">
    <source>
        <dbReference type="Pfam" id="PF02838"/>
    </source>
</evidence>
<dbReference type="InterPro" id="IPR029018">
    <property type="entry name" value="Hex-like_dom2"/>
</dbReference>
<evidence type="ECO:0000256" key="3">
    <source>
        <dbReference type="ARBA" id="ARBA00012663"/>
    </source>
</evidence>
<reference evidence="9 10" key="1">
    <citation type="submission" date="2016-10" db="EMBL/GenBank/DDBJ databases">
        <authorList>
            <person name="de Groot N.N."/>
        </authorList>
    </citation>
    <scope>NUCLEOTIDE SEQUENCE [LARGE SCALE GENOMIC DNA]</scope>
    <source>
        <strain evidence="9 10">DSM 21001</strain>
    </source>
</reference>
<dbReference type="EMBL" id="FOZL01000001">
    <property type="protein sequence ID" value="SFS18847.1"/>
    <property type="molecule type" value="Genomic_DNA"/>
</dbReference>
<dbReference type="AlphaFoldDB" id="A0A1I6MT84"/>
<feature type="domain" description="Beta-hexosaminidase bacterial type N-terminal" evidence="8">
    <location>
        <begin position="24"/>
        <end position="159"/>
    </location>
</feature>
<dbReference type="GO" id="GO:0030203">
    <property type="term" value="P:glycosaminoglycan metabolic process"/>
    <property type="evidence" value="ECO:0007669"/>
    <property type="project" value="TreeGrafter"/>
</dbReference>
<feature type="active site" description="Proton donor" evidence="6">
    <location>
        <position position="303"/>
    </location>
</feature>
<comment type="similarity">
    <text evidence="2">Belongs to the glycosyl hydrolase 20 family.</text>
</comment>
<keyword evidence="4 9" id="KW-0378">Hydrolase</keyword>
<dbReference type="Gene3D" id="3.20.20.80">
    <property type="entry name" value="Glycosidases"/>
    <property type="match status" value="1"/>
</dbReference>
<dbReference type="PRINTS" id="PR00738">
    <property type="entry name" value="GLHYDRLASE20"/>
</dbReference>
<evidence type="ECO:0000313" key="9">
    <source>
        <dbReference type="EMBL" id="SFS18847.1"/>
    </source>
</evidence>
<evidence type="ECO:0000313" key="10">
    <source>
        <dbReference type="Proteomes" id="UP000199024"/>
    </source>
</evidence>
<organism evidence="9 10">
    <name type="scientific">Granulicella pectinivorans</name>
    <dbReference type="NCBI Taxonomy" id="474950"/>
    <lineage>
        <taxon>Bacteria</taxon>
        <taxon>Pseudomonadati</taxon>
        <taxon>Acidobacteriota</taxon>
        <taxon>Terriglobia</taxon>
        <taxon>Terriglobales</taxon>
        <taxon>Acidobacteriaceae</taxon>
        <taxon>Granulicella</taxon>
    </lineage>
</organism>
<dbReference type="EC" id="3.2.1.52" evidence="3"/>
<dbReference type="GO" id="GO:0004563">
    <property type="term" value="F:beta-N-acetylhexosaminidase activity"/>
    <property type="evidence" value="ECO:0007669"/>
    <property type="project" value="UniProtKB-EC"/>
</dbReference>
<dbReference type="OrthoDB" id="9763537at2"/>
<evidence type="ECO:0000256" key="1">
    <source>
        <dbReference type="ARBA" id="ARBA00001231"/>
    </source>
</evidence>
<dbReference type="SUPFAM" id="SSF51445">
    <property type="entry name" value="(Trans)glycosidases"/>
    <property type="match status" value="1"/>
</dbReference>
<dbReference type="STRING" id="474950.SAMN05421771_3580"/>
<evidence type="ECO:0000259" key="7">
    <source>
        <dbReference type="Pfam" id="PF00728"/>
    </source>
</evidence>
<name>A0A1I6MT84_9BACT</name>
<dbReference type="Pfam" id="PF02838">
    <property type="entry name" value="Glyco_hydro_20b"/>
    <property type="match status" value="1"/>
</dbReference>
<dbReference type="PANTHER" id="PTHR22600:SF57">
    <property type="entry name" value="BETA-N-ACETYLHEXOSAMINIDASE"/>
    <property type="match status" value="1"/>
</dbReference>